<dbReference type="GO" id="GO:0030514">
    <property type="term" value="P:negative regulation of BMP signaling pathway"/>
    <property type="evidence" value="ECO:0007669"/>
    <property type="project" value="EnsemblMetazoa"/>
</dbReference>
<dbReference type="GO" id="GO:0005634">
    <property type="term" value="C:nucleus"/>
    <property type="evidence" value="ECO:0007669"/>
    <property type="project" value="EnsemblMetazoa"/>
</dbReference>
<sequence>MQLVIGVGIDNDVSKTRLTKQKLTFNNGGRSSSSLMQCWSAWEEALGLEAPGNPPLGPRPARSAELKELKPNNGRPNKQMLRRIVH</sequence>
<proteinExistence type="predicted"/>
<dbReference type="Proteomes" id="UP000001070">
    <property type="component" value="Unassembled WGS sequence"/>
</dbReference>
<dbReference type="OrthoDB" id="7764420at2759"/>
<dbReference type="EMBL" id="CH916371">
    <property type="protein sequence ID" value="EDV92049.1"/>
    <property type="molecule type" value="Genomic_DNA"/>
</dbReference>
<feature type="region of interest" description="Disordered" evidence="1">
    <location>
        <begin position="50"/>
        <end position="86"/>
    </location>
</feature>
<accession>B4JMV6</accession>
<evidence type="ECO:0000313" key="2">
    <source>
        <dbReference type="EMBL" id="EDV92049.1"/>
    </source>
</evidence>
<evidence type="ECO:0000313" key="3">
    <source>
        <dbReference type="Proteomes" id="UP000001070"/>
    </source>
</evidence>
<dbReference type="GO" id="GO:0001227">
    <property type="term" value="F:DNA-binding transcription repressor activity, RNA polymerase II-specific"/>
    <property type="evidence" value="ECO:0007669"/>
    <property type="project" value="EnsemblMetazoa"/>
</dbReference>
<dbReference type="GO" id="GO:0000977">
    <property type="term" value="F:RNA polymerase II transcription regulatory region sequence-specific DNA binding"/>
    <property type="evidence" value="ECO:0007669"/>
    <property type="project" value="EnsemblMetazoa"/>
</dbReference>
<organism evidence="3">
    <name type="scientific">Drosophila grimshawi</name>
    <name type="common">Hawaiian fruit fly</name>
    <name type="synonym">Idiomyia grimshawi</name>
    <dbReference type="NCBI Taxonomy" id="7222"/>
    <lineage>
        <taxon>Eukaryota</taxon>
        <taxon>Metazoa</taxon>
        <taxon>Ecdysozoa</taxon>
        <taxon>Arthropoda</taxon>
        <taxon>Hexapoda</taxon>
        <taxon>Insecta</taxon>
        <taxon>Pterygota</taxon>
        <taxon>Neoptera</taxon>
        <taxon>Endopterygota</taxon>
        <taxon>Diptera</taxon>
        <taxon>Brachycera</taxon>
        <taxon>Muscomorpha</taxon>
        <taxon>Ephydroidea</taxon>
        <taxon>Drosophilidae</taxon>
        <taxon>Drosophila</taxon>
        <taxon>Hawaiian Drosophila</taxon>
    </lineage>
</organism>
<dbReference type="InParanoid" id="B4JMV6"/>
<name>B4JMV6_DROGR</name>
<evidence type="ECO:0000256" key="1">
    <source>
        <dbReference type="SAM" id="MobiDB-lite"/>
    </source>
</evidence>
<dbReference type="GO" id="GO:0035212">
    <property type="term" value="P:cell competition in a multicellular organism"/>
    <property type="evidence" value="ECO:0007669"/>
    <property type="project" value="EnsemblMetazoa"/>
</dbReference>
<gene>
    <name evidence="2" type="primary">Dgri\GH24260</name>
    <name evidence="2" type="ORF">Dgri_GH24260</name>
</gene>
<dbReference type="HOGENOM" id="CLU_2500238_0_0_1"/>
<dbReference type="AlphaFoldDB" id="B4JMV6"/>
<reference evidence="2 3" key="1">
    <citation type="journal article" date="2007" name="Nature">
        <title>Evolution of genes and genomes on the Drosophila phylogeny.</title>
        <authorList>
            <consortium name="Drosophila 12 Genomes Consortium"/>
            <person name="Clark A.G."/>
            <person name="Eisen M.B."/>
            <person name="Smith D.R."/>
            <person name="Bergman C.M."/>
            <person name="Oliver B."/>
            <person name="Markow T.A."/>
            <person name="Kaufman T.C."/>
            <person name="Kellis M."/>
            <person name="Gelbart W."/>
            <person name="Iyer V.N."/>
            <person name="Pollard D.A."/>
            <person name="Sackton T.B."/>
            <person name="Larracuente A.M."/>
            <person name="Singh N.D."/>
            <person name="Abad J.P."/>
            <person name="Abt D.N."/>
            <person name="Adryan B."/>
            <person name="Aguade M."/>
            <person name="Akashi H."/>
            <person name="Anderson W.W."/>
            <person name="Aquadro C.F."/>
            <person name="Ardell D.H."/>
            <person name="Arguello R."/>
            <person name="Artieri C.G."/>
            <person name="Barbash D.A."/>
            <person name="Barker D."/>
            <person name="Barsanti P."/>
            <person name="Batterham P."/>
            <person name="Batzoglou S."/>
            <person name="Begun D."/>
            <person name="Bhutkar A."/>
            <person name="Blanco E."/>
            <person name="Bosak S.A."/>
            <person name="Bradley R.K."/>
            <person name="Brand A.D."/>
            <person name="Brent M.R."/>
            <person name="Brooks A.N."/>
            <person name="Brown R.H."/>
            <person name="Butlin R.K."/>
            <person name="Caggese C."/>
            <person name="Calvi B.R."/>
            <person name="Bernardo de Carvalho A."/>
            <person name="Caspi A."/>
            <person name="Castrezana S."/>
            <person name="Celniker S.E."/>
            <person name="Chang J.L."/>
            <person name="Chapple C."/>
            <person name="Chatterji S."/>
            <person name="Chinwalla A."/>
            <person name="Civetta A."/>
            <person name="Clifton S.W."/>
            <person name="Comeron J.M."/>
            <person name="Costello J.C."/>
            <person name="Coyne J.A."/>
            <person name="Daub J."/>
            <person name="David R.G."/>
            <person name="Delcher A.L."/>
            <person name="Delehaunty K."/>
            <person name="Do C.B."/>
            <person name="Ebling H."/>
            <person name="Edwards K."/>
            <person name="Eickbush T."/>
            <person name="Evans J.D."/>
            <person name="Filipski A."/>
            <person name="Findeiss S."/>
            <person name="Freyhult E."/>
            <person name="Fulton L."/>
            <person name="Fulton R."/>
            <person name="Garcia A.C."/>
            <person name="Gardiner A."/>
            <person name="Garfield D.A."/>
            <person name="Garvin B.E."/>
            <person name="Gibson G."/>
            <person name="Gilbert D."/>
            <person name="Gnerre S."/>
            <person name="Godfrey J."/>
            <person name="Good R."/>
            <person name="Gotea V."/>
            <person name="Gravely B."/>
            <person name="Greenberg A.J."/>
            <person name="Griffiths-Jones S."/>
            <person name="Gross S."/>
            <person name="Guigo R."/>
            <person name="Gustafson E.A."/>
            <person name="Haerty W."/>
            <person name="Hahn M.W."/>
            <person name="Halligan D.L."/>
            <person name="Halpern A.L."/>
            <person name="Halter G.M."/>
            <person name="Han M.V."/>
            <person name="Heger A."/>
            <person name="Hillier L."/>
            <person name="Hinrichs A.S."/>
            <person name="Holmes I."/>
            <person name="Hoskins R.A."/>
            <person name="Hubisz M.J."/>
            <person name="Hultmark D."/>
            <person name="Huntley M.A."/>
            <person name="Jaffe D.B."/>
            <person name="Jagadeeshan S."/>
            <person name="Jeck W.R."/>
            <person name="Johnson J."/>
            <person name="Jones C.D."/>
            <person name="Jordan W.C."/>
            <person name="Karpen G.H."/>
            <person name="Kataoka E."/>
            <person name="Keightley P.D."/>
            <person name="Kheradpour P."/>
            <person name="Kirkness E.F."/>
            <person name="Koerich L.B."/>
            <person name="Kristiansen K."/>
            <person name="Kudrna D."/>
            <person name="Kulathinal R.J."/>
            <person name="Kumar S."/>
            <person name="Kwok R."/>
            <person name="Lander E."/>
            <person name="Langley C.H."/>
            <person name="Lapoint R."/>
            <person name="Lazzaro B.P."/>
            <person name="Lee S.J."/>
            <person name="Levesque L."/>
            <person name="Li R."/>
            <person name="Lin C.F."/>
            <person name="Lin M.F."/>
            <person name="Lindblad-Toh K."/>
            <person name="Llopart A."/>
            <person name="Long M."/>
            <person name="Low L."/>
            <person name="Lozovsky E."/>
            <person name="Lu J."/>
            <person name="Luo M."/>
            <person name="Machado C.A."/>
            <person name="Makalowski W."/>
            <person name="Marzo M."/>
            <person name="Matsuda M."/>
            <person name="Matzkin L."/>
            <person name="McAllister B."/>
            <person name="McBride C.S."/>
            <person name="McKernan B."/>
            <person name="McKernan K."/>
            <person name="Mendez-Lago M."/>
            <person name="Minx P."/>
            <person name="Mollenhauer M.U."/>
            <person name="Montooth K."/>
            <person name="Mount S.M."/>
            <person name="Mu X."/>
            <person name="Myers E."/>
            <person name="Negre B."/>
            <person name="Newfeld S."/>
            <person name="Nielsen R."/>
            <person name="Noor M.A."/>
            <person name="O'Grady P."/>
            <person name="Pachter L."/>
            <person name="Papaceit M."/>
            <person name="Parisi M.J."/>
            <person name="Parisi M."/>
            <person name="Parts L."/>
            <person name="Pedersen J.S."/>
            <person name="Pesole G."/>
            <person name="Phillippy A.M."/>
            <person name="Ponting C.P."/>
            <person name="Pop M."/>
            <person name="Porcelli D."/>
            <person name="Powell J.R."/>
            <person name="Prohaska S."/>
            <person name="Pruitt K."/>
            <person name="Puig M."/>
            <person name="Quesneville H."/>
            <person name="Ram K.R."/>
            <person name="Rand D."/>
            <person name="Rasmussen M.D."/>
            <person name="Reed L.K."/>
            <person name="Reenan R."/>
            <person name="Reily A."/>
            <person name="Remington K.A."/>
            <person name="Rieger T.T."/>
            <person name="Ritchie M.G."/>
            <person name="Robin C."/>
            <person name="Rogers Y.H."/>
            <person name="Rohde C."/>
            <person name="Rozas J."/>
            <person name="Rubenfield M.J."/>
            <person name="Ruiz A."/>
            <person name="Russo S."/>
            <person name="Salzberg S.L."/>
            <person name="Sanchez-Gracia A."/>
            <person name="Saranga D.J."/>
            <person name="Sato H."/>
            <person name="Schaeffer S.W."/>
            <person name="Schatz M.C."/>
            <person name="Schlenke T."/>
            <person name="Schwartz R."/>
            <person name="Segarra C."/>
            <person name="Singh R.S."/>
            <person name="Sirot L."/>
            <person name="Sirota M."/>
            <person name="Sisneros N.B."/>
            <person name="Smith C.D."/>
            <person name="Smith T.F."/>
            <person name="Spieth J."/>
            <person name="Stage D.E."/>
            <person name="Stark A."/>
            <person name="Stephan W."/>
            <person name="Strausberg R.L."/>
            <person name="Strempel S."/>
            <person name="Sturgill D."/>
            <person name="Sutton G."/>
            <person name="Sutton G.G."/>
            <person name="Tao W."/>
            <person name="Teichmann S."/>
            <person name="Tobari Y.N."/>
            <person name="Tomimura Y."/>
            <person name="Tsolas J.M."/>
            <person name="Valente V.L."/>
            <person name="Venter E."/>
            <person name="Venter J.C."/>
            <person name="Vicario S."/>
            <person name="Vieira F.G."/>
            <person name="Vilella A.J."/>
            <person name="Villasante A."/>
            <person name="Walenz B."/>
            <person name="Wang J."/>
            <person name="Wasserman M."/>
            <person name="Watts T."/>
            <person name="Wilson D."/>
            <person name="Wilson R.K."/>
            <person name="Wing R.A."/>
            <person name="Wolfner M.F."/>
            <person name="Wong A."/>
            <person name="Wong G.K."/>
            <person name="Wu C.I."/>
            <person name="Wu G."/>
            <person name="Yamamoto D."/>
            <person name="Yang H.P."/>
            <person name="Yang S.P."/>
            <person name="Yorke J.A."/>
            <person name="Yoshida K."/>
            <person name="Zdobnov E."/>
            <person name="Zhang P."/>
            <person name="Zhang Y."/>
            <person name="Zimin A.V."/>
            <person name="Baldwin J."/>
            <person name="Abdouelleil A."/>
            <person name="Abdulkadir J."/>
            <person name="Abebe A."/>
            <person name="Abera B."/>
            <person name="Abreu J."/>
            <person name="Acer S.C."/>
            <person name="Aftuck L."/>
            <person name="Alexander A."/>
            <person name="An P."/>
            <person name="Anderson E."/>
            <person name="Anderson S."/>
            <person name="Arachi H."/>
            <person name="Azer M."/>
            <person name="Bachantsang P."/>
            <person name="Barry A."/>
            <person name="Bayul T."/>
            <person name="Berlin A."/>
            <person name="Bessette D."/>
            <person name="Bloom T."/>
            <person name="Blye J."/>
            <person name="Boguslavskiy L."/>
            <person name="Bonnet C."/>
            <person name="Boukhgalter B."/>
            <person name="Bourzgui I."/>
            <person name="Brown A."/>
            <person name="Cahill P."/>
            <person name="Channer S."/>
            <person name="Cheshatsang Y."/>
            <person name="Chuda L."/>
            <person name="Citroen M."/>
            <person name="Collymore A."/>
            <person name="Cooke P."/>
            <person name="Costello M."/>
            <person name="D'Aco K."/>
            <person name="Daza R."/>
            <person name="De Haan G."/>
            <person name="DeGray S."/>
            <person name="DeMaso C."/>
            <person name="Dhargay N."/>
            <person name="Dooley K."/>
            <person name="Dooley E."/>
            <person name="Doricent M."/>
            <person name="Dorje P."/>
            <person name="Dorjee K."/>
            <person name="Dupes A."/>
            <person name="Elong R."/>
            <person name="Falk J."/>
            <person name="Farina A."/>
            <person name="Faro S."/>
            <person name="Ferguson D."/>
            <person name="Fisher S."/>
            <person name="Foley C.D."/>
            <person name="Franke A."/>
            <person name="Friedrich D."/>
            <person name="Gadbois L."/>
            <person name="Gearin G."/>
            <person name="Gearin C.R."/>
            <person name="Giannoukos G."/>
            <person name="Goode T."/>
            <person name="Graham J."/>
            <person name="Grandbois E."/>
            <person name="Grewal S."/>
            <person name="Gyaltsen K."/>
            <person name="Hafez N."/>
            <person name="Hagos B."/>
            <person name="Hall J."/>
            <person name="Henson C."/>
            <person name="Hollinger A."/>
            <person name="Honan T."/>
            <person name="Huard M.D."/>
            <person name="Hughes L."/>
            <person name="Hurhula B."/>
            <person name="Husby M.E."/>
            <person name="Kamat A."/>
            <person name="Kanga B."/>
            <person name="Kashin S."/>
            <person name="Khazanovich D."/>
            <person name="Kisner P."/>
            <person name="Lance K."/>
            <person name="Lara M."/>
            <person name="Lee W."/>
            <person name="Lennon N."/>
            <person name="Letendre F."/>
            <person name="LeVine R."/>
            <person name="Lipovsky A."/>
            <person name="Liu X."/>
            <person name="Liu J."/>
            <person name="Liu S."/>
            <person name="Lokyitsang T."/>
            <person name="Lokyitsang Y."/>
            <person name="Lubonja R."/>
            <person name="Lui A."/>
            <person name="MacDonald P."/>
            <person name="Magnisalis V."/>
            <person name="Maru K."/>
            <person name="Matthews C."/>
            <person name="McCusker W."/>
            <person name="McDonough S."/>
            <person name="Mehta T."/>
            <person name="Meldrim J."/>
            <person name="Meneus L."/>
            <person name="Mihai O."/>
            <person name="Mihalev A."/>
            <person name="Mihova T."/>
            <person name="Mittelman R."/>
            <person name="Mlenga V."/>
            <person name="Montmayeur A."/>
            <person name="Mulrain L."/>
            <person name="Navidi A."/>
            <person name="Naylor J."/>
            <person name="Negash T."/>
            <person name="Nguyen T."/>
            <person name="Nguyen N."/>
            <person name="Nicol R."/>
            <person name="Norbu C."/>
            <person name="Norbu N."/>
            <person name="Novod N."/>
            <person name="O'Neill B."/>
            <person name="Osman S."/>
            <person name="Markiewicz E."/>
            <person name="Oyono O.L."/>
            <person name="Patti C."/>
            <person name="Phunkhang P."/>
            <person name="Pierre F."/>
            <person name="Priest M."/>
            <person name="Raghuraman S."/>
            <person name="Rege F."/>
            <person name="Reyes R."/>
            <person name="Rise C."/>
            <person name="Rogov P."/>
            <person name="Ross K."/>
            <person name="Ryan E."/>
            <person name="Settipalli S."/>
            <person name="Shea T."/>
            <person name="Sherpa N."/>
            <person name="Shi L."/>
            <person name="Shih D."/>
            <person name="Sparrow T."/>
            <person name="Spaulding J."/>
            <person name="Stalker J."/>
            <person name="Stange-Thomann N."/>
            <person name="Stavropoulos S."/>
            <person name="Stone C."/>
            <person name="Strader C."/>
            <person name="Tesfaye S."/>
            <person name="Thomson T."/>
            <person name="Thoulutsang Y."/>
            <person name="Thoulutsang D."/>
            <person name="Topham K."/>
            <person name="Topping I."/>
            <person name="Tsamla T."/>
            <person name="Vassiliev H."/>
            <person name="Vo A."/>
            <person name="Wangchuk T."/>
            <person name="Wangdi T."/>
            <person name="Weiand M."/>
            <person name="Wilkinson J."/>
            <person name="Wilson A."/>
            <person name="Yadav S."/>
            <person name="Young G."/>
            <person name="Yu Q."/>
            <person name="Zembek L."/>
            <person name="Zhong D."/>
            <person name="Zimmer A."/>
            <person name="Zwirko Z."/>
            <person name="Jaffe D.B."/>
            <person name="Alvarez P."/>
            <person name="Brockman W."/>
            <person name="Butler J."/>
            <person name="Chin C."/>
            <person name="Gnerre S."/>
            <person name="Grabherr M."/>
            <person name="Kleber M."/>
            <person name="Mauceli E."/>
            <person name="MacCallum I."/>
        </authorList>
    </citation>
    <scope>NUCLEOTIDE SEQUENCE [LARGE SCALE GENOMIC DNA]</scope>
    <source>
        <strain evidence="3">Tucson 15287-2541.00</strain>
    </source>
</reference>
<dbReference type="GO" id="GO:0061328">
    <property type="term" value="P:posterior Malpighian tubule development"/>
    <property type="evidence" value="ECO:0007669"/>
    <property type="project" value="EnsemblMetazoa"/>
</dbReference>
<dbReference type="GO" id="GO:0007476">
    <property type="term" value="P:imaginal disc-derived wing morphogenesis"/>
    <property type="evidence" value="ECO:0007669"/>
    <property type="project" value="EnsemblMetazoa"/>
</dbReference>
<protein>
    <submittedName>
        <fullName evidence="2">GH24260</fullName>
    </submittedName>
</protein>
<keyword evidence="3" id="KW-1185">Reference proteome</keyword>